<evidence type="ECO:0000256" key="3">
    <source>
        <dbReference type="ARBA" id="ARBA00022989"/>
    </source>
</evidence>
<name>A0A381TNQ6_9ZZZZ</name>
<reference evidence="7" key="1">
    <citation type="submission" date="2018-05" db="EMBL/GenBank/DDBJ databases">
        <authorList>
            <person name="Lanie J.A."/>
            <person name="Ng W.-L."/>
            <person name="Kazmierczak K.M."/>
            <person name="Andrzejewski T.M."/>
            <person name="Davidsen T.M."/>
            <person name="Wayne K.J."/>
            <person name="Tettelin H."/>
            <person name="Glass J.I."/>
            <person name="Rusch D."/>
            <person name="Podicherti R."/>
            <person name="Tsui H.-C.T."/>
            <person name="Winkler M.E."/>
        </authorList>
    </citation>
    <scope>NUCLEOTIDE SEQUENCE</scope>
</reference>
<dbReference type="GO" id="GO:0016020">
    <property type="term" value="C:membrane"/>
    <property type="evidence" value="ECO:0007669"/>
    <property type="project" value="InterPro"/>
</dbReference>
<evidence type="ECO:0000256" key="4">
    <source>
        <dbReference type="ARBA" id="ARBA00023136"/>
    </source>
</evidence>
<feature type="region of interest" description="Disordered" evidence="5">
    <location>
        <begin position="877"/>
        <end position="910"/>
    </location>
</feature>
<protein>
    <submittedName>
        <fullName evidence="7">Uncharacterized protein</fullName>
    </submittedName>
</protein>
<keyword evidence="1" id="KW-1003">Cell membrane</keyword>
<gene>
    <name evidence="7" type="ORF">METZ01_LOCUS70022</name>
</gene>
<dbReference type="EMBL" id="UINC01004831">
    <property type="protein sequence ID" value="SVA17168.1"/>
    <property type="molecule type" value="Genomic_DNA"/>
</dbReference>
<feature type="transmembrane region" description="Helical" evidence="6">
    <location>
        <begin position="235"/>
        <end position="258"/>
    </location>
</feature>
<dbReference type="AlphaFoldDB" id="A0A381TNQ6"/>
<proteinExistence type="inferred from homology"/>
<feature type="transmembrane region" description="Helical" evidence="6">
    <location>
        <begin position="155"/>
        <end position="176"/>
    </location>
</feature>
<evidence type="ECO:0000313" key="7">
    <source>
        <dbReference type="EMBL" id="SVA17168.1"/>
    </source>
</evidence>
<dbReference type="PANTHER" id="PTHR39344:SF1">
    <property type="entry name" value="UPF0182 PROTEIN SLL1060"/>
    <property type="match status" value="1"/>
</dbReference>
<dbReference type="InterPro" id="IPR005372">
    <property type="entry name" value="UPF0182"/>
</dbReference>
<evidence type="ECO:0000256" key="1">
    <source>
        <dbReference type="ARBA" id="ARBA00022475"/>
    </source>
</evidence>
<feature type="transmembrane region" description="Helical" evidence="6">
    <location>
        <begin position="97"/>
        <end position="115"/>
    </location>
</feature>
<feature type="non-terminal residue" evidence="7">
    <location>
        <position position="1"/>
    </location>
</feature>
<dbReference type="GO" id="GO:0005576">
    <property type="term" value="C:extracellular region"/>
    <property type="evidence" value="ECO:0007669"/>
    <property type="project" value="TreeGrafter"/>
</dbReference>
<evidence type="ECO:0000256" key="5">
    <source>
        <dbReference type="SAM" id="MobiDB-lite"/>
    </source>
</evidence>
<feature type="transmembrane region" description="Helical" evidence="6">
    <location>
        <begin position="45"/>
        <end position="67"/>
    </location>
</feature>
<sequence length="961" mass="105698">VIAFGLLIFGSVLMLSLRGLASFYTDYLWFDQLGYGNVFRSVLLAQVVLVALFTALFFVICFVNLTVADRLAPIVRPPGPEEDLLARYHVAVGRRAWMVRVAGSALLALLAGFGVSDRWQEWLLFTNGGDFGVQDAQFGKDIGFYVFKMPFTSFVVGWLFGTLIVTLVVTTVLHYLNGGIRLQTVGERVQPAVKAHLSLLLGLLALVKAADYWLARYELTTSTRGAVHGATYTDVKAQLPAINLLILISLFAVILLIVNIRRRGWVLPVLAVGLWAFVALVMGNIYPAVIQNLRVEPAESEKEAEYIGRNIEATRQAFGLADVTVLQLDGMDNVITGEDLLANPGTVRNIRVLDPLVVQGTFDRLQGEREFYRFSRELDSDRYVVDGEPTQVMIGARELEPNVTRSWESQHVAFTHGYGVALAPVSRVRATGDPEFLIGDLPISVDPSISVTIDQPQIYVGEGLGGYAIVGASRDEVDYTDENQETLEVRYADIGGEGGVSMGSLVRRAAFSLRFGELEPLISNFVTEESRVVYVRDVRERVEKLAPFLRFDADPYPVLHDGGIVYVIDGYTTTNRYPYAQRAPVRELPSQSGLRTGFNYVRNSVKAVVDAFDGSVTFYVVDADDPIIRAYEGAFDGLFRPISEMPVELVEHLRYAEDLFRIQTELWGAYHVDDTENFYQRASEWAVSQDPGRTGEGARDLVLVDEQGIRIGTRDMRMAPYRTMLDLPGGDETEFVVLRAFVPLDEQDARKELAAYIVGRSDDEHYGELVLYRPPTSNFDGPALSEERIRNDEEVATLQTLLSQRGSTVLFGELLLVPIENSVLYVRPLYVQAEGDNTVPELERVIVAVGEDVVMADSLQEALEVLTDTDLASIFGGSTGASTPSGDNTGDSTGDSTGDGAGADPEPIDLPDSVADIVAELGGLQVDAAKALAEDPPDWIEWGQIQARAQQLLDALIDASS</sequence>
<feature type="transmembrane region" description="Helical" evidence="6">
    <location>
        <begin position="197"/>
        <end position="215"/>
    </location>
</feature>
<feature type="compositionally biased region" description="Low complexity" evidence="5">
    <location>
        <begin position="882"/>
        <end position="905"/>
    </location>
</feature>
<accession>A0A381TNQ6</accession>
<keyword evidence="3 6" id="KW-1133">Transmembrane helix</keyword>
<keyword evidence="4 6" id="KW-0472">Membrane</keyword>
<feature type="transmembrane region" description="Helical" evidence="6">
    <location>
        <begin position="265"/>
        <end position="286"/>
    </location>
</feature>
<evidence type="ECO:0000256" key="6">
    <source>
        <dbReference type="SAM" id="Phobius"/>
    </source>
</evidence>
<dbReference type="Pfam" id="PF03699">
    <property type="entry name" value="UPF0182"/>
    <property type="match status" value="1"/>
</dbReference>
<evidence type="ECO:0000256" key="2">
    <source>
        <dbReference type="ARBA" id="ARBA00022692"/>
    </source>
</evidence>
<keyword evidence="2 6" id="KW-0812">Transmembrane</keyword>
<dbReference type="PANTHER" id="PTHR39344">
    <property type="entry name" value="UPF0182 PROTEIN SLL1060"/>
    <property type="match status" value="1"/>
</dbReference>
<dbReference type="HAMAP" id="MF_01600">
    <property type="entry name" value="UPF0182"/>
    <property type="match status" value="1"/>
</dbReference>
<organism evidence="7">
    <name type="scientific">marine metagenome</name>
    <dbReference type="NCBI Taxonomy" id="408172"/>
    <lineage>
        <taxon>unclassified sequences</taxon>
        <taxon>metagenomes</taxon>
        <taxon>ecological metagenomes</taxon>
    </lineage>
</organism>